<organism evidence="2 3">
    <name type="scientific">Nitrospira japonica</name>
    <dbReference type="NCBI Taxonomy" id="1325564"/>
    <lineage>
        <taxon>Bacteria</taxon>
        <taxon>Pseudomonadati</taxon>
        <taxon>Nitrospirota</taxon>
        <taxon>Nitrospiria</taxon>
        <taxon>Nitrospirales</taxon>
        <taxon>Nitrospiraceae</taxon>
        <taxon>Nitrospira</taxon>
    </lineage>
</organism>
<dbReference type="RefSeq" id="WP_080887614.1">
    <property type="nucleotide sequence ID" value="NZ_LT828648.1"/>
</dbReference>
<evidence type="ECO:0000313" key="3">
    <source>
        <dbReference type="Proteomes" id="UP000192042"/>
    </source>
</evidence>
<proteinExistence type="predicted"/>
<dbReference type="KEGG" id="nja:NSJP_3216"/>
<gene>
    <name evidence="2" type="ORF">NSJP_3216</name>
</gene>
<dbReference type="EMBL" id="LT828648">
    <property type="protein sequence ID" value="SLM49383.1"/>
    <property type="molecule type" value="Genomic_DNA"/>
</dbReference>
<evidence type="ECO:0000313" key="2">
    <source>
        <dbReference type="EMBL" id="SLM49383.1"/>
    </source>
</evidence>
<reference evidence="2 3" key="1">
    <citation type="submission" date="2017-03" db="EMBL/GenBank/DDBJ databases">
        <authorList>
            <person name="Afonso C.L."/>
            <person name="Miller P.J."/>
            <person name="Scott M.A."/>
            <person name="Spackman E."/>
            <person name="Goraichik I."/>
            <person name="Dimitrov K.M."/>
            <person name="Suarez D.L."/>
            <person name="Swayne D.E."/>
        </authorList>
    </citation>
    <scope>NUCLEOTIDE SEQUENCE [LARGE SCALE GENOMIC DNA]</scope>
    <source>
        <strain evidence="2">Genome sequencing of Nitrospira japonica strain NJ11</strain>
    </source>
</reference>
<protein>
    <recommendedName>
        <fullName evidence="1">PilZ domain-containing protein</fullName>
    </recommendedName>
</protein>
<sequence length="112" mass="12437">MMVHSDKRRSLRVPITCAVYYSDGAFHASGVTANLNHSGGCLQGSHNVAVGMELMVLLIPPTQSALLIRKATVRWVRDQFFGVQLDHNDTATSWELDQVAFDQRTPLSLMTH</sequence>
<dbReference type="Pfam" id="PF07238">
    <property type="entry name" value="PilZ"/>
    <property type="match status" value="1"/>
</dbReference>
<dbReference type="AlphaFoldDB" id="A0A1W1I9A2"/>
<keyword evidence="3" id="KW-1185">Reference proteome</keyword>
<dbReference type="GO" id="GO:0035438">
    <property type="term" value="F:cyclic-di-GMP binding"/>
    <property type="evidence" value="ECO:0007669"/>
    <property type="project" value="InterPro"/>
</dbReference>
<dbReference type="STRING" id="1325564.NSJP_3216"/>
<dbReference type="OrthoDB" id="7997023at2"/>
<name>A0A1W1I9A2_9BACT</name>
<evidence type="ECO:0000259" key="1">
    <source>
        <dbReference type="Pfam" id="PF07238"/>
    </source>
</evidence>
<accession>A0A1W1I9A2</accession>
<dbReference type="Proteomes" id="UP000192042">
    <property type="component" value="Chromosome I"/>
</dbReference>
<dbReference type="InterPro" id="IPR009875">
    <property type="entry name" value="PilZ_domain"/>
</dbReference>
<dbReference type="SUPFAM" id="SSF141371">
    <property type="entry name" value="PilZ domain-like"/>
    <property type="match status" value="1"/>
</dbReference>
<feature type="domain" description="PilZ" evidence="1">
    <location>
        <begin position="7"/>
        <end position="92"/>
    </location>
</feature>